<comment type="caution">
    <text evidence="8">The sequence shown here is derived from an EMBL/GenBank/DDBJ whole genome shotgun (WGS) entry which is preliminary data.</text>
</comment>
<keyword evidence="3" id="KW-0813">Transport</keyword>
<reference evidence="8 9" key="1">
    <citation type="submission" date="2024-01" db="EMBL/GenBank/DDBJ databases">
        <title>Genomic insights into the taxonomy and metabolism of the cyanobacterium Pannus brasiliensis CCIBt3594.</title>
        <authorList>
            <person name="Machado M."/>
            <person name="Botero N.B."/>
            <person name="Andreote A.P.D."/>
            <person name="Feitosa A.M.T."/>
            <person name="Popin R."/>
            <person name="Sivonen K."/>
            <person name="Fiore M.F."/>
        </authorList>
    </citation>
    <scope>NUCLEOTIDE SEQUENCE [LARGE SCALE GENOMIC DNA]</scope>
    <source>
        <strain evidence="8 9">CCIBt3594</strain>
    </source>
</reference>
<evidence type="ECO:0000313" key="9">
    <source>
        <dbReference type="Proteomes" id="UP001328733"/>
    </source>
</evidence>
<gene>
    <name evidence="8" type="ORF">V0288_14105</name>
</gene>
<feature type="transmembrane region" description="Helical" evidence="7">
    <location>
        <begin position="62"/>
        <end position="80"/>
    </location>
</feature>
<feature type="transmembrane region" description="Helical" evidence="7">
    <location>
        <begin position="380"/>
        <end position="400"/>
    </location>
</feature>
<dbReference type="AlphaFoldDB" id="A0AAW9QX14"/>
<feature type="transmembrane region" description="Helical" evidence="7">
    <location>
        <begin position="264"/>
        <end position="282"/>
    </location>
</feature>
<feature type="transmembrane region" description="Helical" evidence="7">
    <location>
        <begin position="201"/>
        <end position="218"/>
    </location>
</feature>
<dbReference type="GO" id="GO:0042907">
    <property type="term" value="F:xanthine transmembrane transporter activity"/>
    <property type="evidence" value="ECO:0007669"/>
    <property type="project" value="TreeGrafter"/>
</dbReference>
<feature type="transmembrane region" description="Helical" evidence="7">
    <location>
        <begin position="412"/>
        <end position="431"/>
    </location>
</feature>
<dbReference type="PANTHER" id="PTHR42810:SF2">
    <property type="entry name" value="PURINE PERMEASE C1399.01C-RELATED"/>
    <property type="match status" value="1"/>
</dbReference>
<dbReference type="InterPro" id="IPR006043">
    <property type="entry name" value="NCS2"/>
</dbReference>
<evidence type="ECO:0000256" key="4">
    <source>
        <dbReference type="ARBA" id="ARBA00022692"/>
    </source>
</evidence>
<evidence type="ECO:0000256" key="1">
    <source>
        <dbReference type="ARBA" id="ARBA00004141"/>
    </source>
</evidence>
<keyword evidence="6 7" id="KW-0472">Membrane</keyword>
<evidence type="ECO:0000256" key="3">
    <source>
        <dbReference type="ARBA" id="ARBA00022448"/>
    </source>
</evidence>
<dbReference type="GO" id="GO:0005886">
    <property type="term" value="C:plasma membrane"/>
    <property type="evidence" value="ECO:0007669"/>
    <property type="project" value="TreeGrafter"/>
</dbReference>
<evidence type="ECO:0000313" key="8">
    <source>
        <dbReference type="EMBL" id="MEG3438258.1"/>
    </source>
</evidence>
<protein>
    <submittedName>
        <fullName evidence="8">Nucleobase:cation symporter-2 family protein</fullName>
    </submittedName>
</protein>
<dbReference type="EMBL" id="JBAFSM010000025">
    <property type="protein sequence ID" value="MEG3438258.1"/>
    <property type="molecule type" value="Genomic_DNA"/>
</dbReference>
<keyword evidence="9" id="KW-1185">Reference proteome</keyword>
<feature type="transmembrane region" description="Helical" evidence="7">
    <location>
        <begin position="160"/>
        <end position="181"/>
    </location>
</feature>
<sequence>MTVIEEKPAIVKEELVYGLHDRPPLTEGLFVAIQHTFAIFVPIVAPGLIICGTLKINPADTAYISGMALLVSGIATFIQARTLTIPGFGRVPPTTIGTGLLTIQGTSFSYLGPLIAAGAAVTASGKSPEEAIPLMLGLSFFGSFVMIFLSRFLDFTQKIFTPLVTGIVVTCIGLTLIKVGITDMAGGVPAIGTPAYGSPMNVGLSLLVLAIVTFCSISKNRFLRMGSIVVGLIVGYTISLFLGLIDLSDLGKLPPINFPIPFKYGLKFDFIAFVPVAIVYIATMLECIGDITATCMVTGEPVSGGTYFRRIKAGVLGDGINSFIASILSTFPVTTMSQNNGLIKLTGVGSRYVGYYLAVILALLGLFPIVGGFLQKTPAPVLGGATILMFGSVAVAGFNILRTVEMDTRASVIVAVSLSAALGVTFVPEFVSQMPPLVNQVFSSGISTGAIVSLLLNIILPGRPEVPDMAIEAAEIAREELLQ</sequence>
<feature type="transmembrane region" description="Helical" evidence="7">
    <location>
        <begin position="353"/>
        <end position="374"/>
    </location>
</feature>
<comment type="subcellular location">
    <subcellularLocation>
        <location evidence="1">Membrane</location>
        <topology evidence="1">Multi-pass membrane protein</topology>
    </subcellularLocation>
</comment>
<keyword evidence="5 7" id="KW-1133">Transmembrane helix</keyword>
<evidence type="ECO:0000256" key="2">
    <source>
        <dbReference type="ARBA" id="ARBA00008821"/>
    </source>
</evidence>
<dbReference type="NCBIfam" id="TIGR00801">
    <property type="entry name" value="ncs2"/>
    <property type="match status" value="1"/>
</dbReference>
<dbReference type="PANTHER" id="PTHR42810">
    <property type="entry name" value="PURINE PERMEASE C1399.01C-RELATED"/>
    <property type="match status" value="1"/>
</dbReference>
<keyword evidence="4 7" id="KW-0812">Transmembrane</keyword>
<feature type="transmembrane region" description="Helical" evidence="7">
    <location>
        <begin position="437"/>
        <end position="460"/>
    </location>
</feature>
<comment type="similarity">
    <text evidence="2">Belongs to the nucleobase:cation symporter-2 (NCS2) (TC 2.A.40) family.</text>
</comment>
<evidence type="ECO:0000256" key="5">
    <source>
        <dbReference type="ARBA" id="ARBA00022989"/>
    </source>
</evidence>
<dbReference type="Proteomes" id="UP001328733">
    <property type="component" value="Unassembled WGS sequence"/>
</dbReference>
<evidence type="ECO:0000256" key="6">
    <source>
        <dbReference type="ARBA" id="ARBA00023136"/>
    </source>
</evidence>
<name>A0AAW9QX14_9CHRO</name>
<accession>A0AAW9QX14</accession>
<dbReference type="RefSeq" id="WP_332865738.1">
    <property type="nucleotide sequence ID" value="NZ_JBAFSM010000025.1"/>
</dbReference>
<organism evidence="8 9">
    <name type="scientific">Pannus brasiliensis CCIBt3594</name>
    <dbReference type="NCBI Taxonomy" id="1427578"/>
    <lineage>
        <taxon>Bacteria</taxon>
        <taxon>Bacillati</taxon>
        <taxon>Cyanobacteriota</taxon>
        <taxon>Cyanophyceae</taxon>
        <taxon>Oscillatoriophycideae</taxon>
        <taxon>Chroococcales</taxon>
        <taxon>Microcystaceae</taxon>
        <taxon>Pannus</taxon>
    </lineage>
</organism>
<dbReference type="Pfam" id="PF00860">
    <property type="entry name" value="Xan_ur_permease"/>
    <property type="match status" value="1"/>
</dbReference>
<feature type="transmembrane region" description="Helical" evidence="7">
    <location>
        <begin position="131"/>
        <end position="153"/>
    </location>
</feature>
<feature type="transmembrane region" description="Helical" evidence="7">
    <location>
        <begin position="225"/>
        <end position="244"/>
    </location>
</feature>
<evidence type="ECO:0000256" key="7">
    <source>
        <dbReference type="SAM" id="Phobius"/>
    </source>
</evidence>
<dbReference type="InterPro" id="IPR006042">
    <property type="entry name" value="Xan_ur_permease"/>
</dbReference>
<proteinExistence type="inferred from homology"/>
<dbReference type="NCBIfam" id="NF037981">
    <property type="entry name" value="NCS2_1"/>
    <property type="match status" value="1"/>
</dbReference>
<feature type="transmembrane region" description="Helical" evidence="7">
    <location>
        <begin position="29"/>
        <end position="50"/>
    </location>
</feature>